<evidence type="ECO:0000256" key="5">
    <source>
        <dbReference type="ARBA" id="ARBA00022898"/>
    </source>
</evidence>
<proteinExistence type="inferred from homology"/>
<dbReference type="GO" id="GO:0030170">
    <property type="term" value="F:pyridoxal phosphate binding"/>
    <property type="evidence" value="ECO:0007669"/>
    <property type="project" value="InterPro"/>
</dbReference>
<keyword evidence="3 6" id="KW-0032">Aminotransferase</keyword>
<dbReference type="GO" id="GO:0008483">
    <property type="term" value="F:transaminase activity"/>
    <property type="evidence" value="ECO:0007669"/>
    <property type="project" value="UniProtKB-KW"/>
</dbReference>
<dbReference type="InterPro" id="IPR004838">
    <property type="entry name" value="NHTrfase_class1_PyrdxlP-BS"/>
</dbReference>
<accession>D7PC16</accession>
<evidence type="ECO:0000256" key="4">
    <source>
        <dbReference type="ARBA" id="ARBA00022679"/>
    </source>
</evidence>
<dbReference type="PANTHER" id="PTHR46383">
    <property type="entry name" value="ASPARTATE AMINOTRANSFERASE"/>
    <property type="match status" value="1"/>
</dbReference>
<dbReference type="GO" id="GO:0006520">
    <property type="term" value="P:amino acid metabolic process"/>
    <property type="evidence" value="ECO:0007669"/>
    <property type="project" value="InterPro"/>
</dbReference>
<dbReference type="CDD" id="cd00609">
    <property type="entry name" value="AAT_like"/>
    <property type="match status" value="1"/>
</dbReference>
<comment type="cofactor">
    <cofactor evidence="1 6">
        <name>pyridoxal 5'-phosphate</name>
        <dbReference type="ChEBI" id="CHEBI:597326"/>
    </cofactor>
</comment>
<dbReference type="Gene3D" id="3.40.640.10">
    <property type="entry name" value="Type I PLP-dependent aspartate aminotransferase-like (Major domain)"/>
    <property type="match status" value="1"/>
</dbReference>
<evidence type="ECO:0000256" key="1">
    <source>
        <dbReference type="ARBA" id="ARBA00001933"/>
    </source>
</evidence>
<name>D7PC16_STRLR</name>
<evidence type="ECO:0000256" key="6">
    <source>
        <dbReference type="RuleBase" id="RU000481"/>
    </source>
</evidence>
<dbReference type="EMBL" id="GU199252">
    <property type="protein sequence ID" value="ACZ13455.1"/>
    <property type="molecule type" value="Genomic_DNA"/>
</dbReference>
<dbReference type="PANTHER" id="PTHR46383:SF1">
    <property type="entry name" value="ASPARTATE AMINOTRANSFERASE"/>
    <property type="match status" value="1"/>
</dbReference>
<feature type="compositionally biased region" description="Polar residues" evidence="7">
    <location>
        <begin position="1"/>
        <end position="11"/>
    </location>
</feature>
<keyword evidence="5" id="KW-0663">Pyridoxal phosphate</keyword>
<evidence type="ECO:0000256" key="2">
    <source>
        <dbReference type="ARBA" id="ARBA00007441"/>
    </source>
</evidence>
<dbReference type="AlphaFoldDB" id="D7PC16"/>
<dbReference type="Gene3D" id="3.90.1150.10">
    <property type="entry name" value="Aspartate Aminotransferase, domain 1"/>
    <property type="match status" value="1"/>
</dbReference>
<dbReference type="InterPro" id="IPR015422">
    <property type="entry name" value="PyrdxlP-dep_Trfase_small"/>
</dbReference>
<evidence type="ECO:0000259" key="8">
    <source>
        <dbReference type="Pfam" id="PF00155"/>
    </source>
</evidence>
<evidence type="ECO:0000256" key="7">
    <source>
        <dbReference type="SAM" id="MobiDB-lite"/>
    </source>
</evidence>
<protein>
    <recommendedName>
        <fullName evidence="6">Aminotransferase</fullName>
        <ecNumber evidence="6">2.6.1.-</ecNumber>
    </recommendedName>
</protein>
<reference evidence="9" key="1">
    <citation type="journal article" date="2010" name="Chem. Biol.">
        <title>Molecular cloning and heterologous expression of the dehydrophos biosynthetic gene cluster.</title>
        <authorList>
            <person name="Circello B.T."/>
            <person name="Eliot A.C."/>
            <person name="Lee J.H."/>
            <person name="van der Donk W.A."/>
            <person name="Metcalf W.W."/>
        </authorList>
    </citation>
    <scope>NUCLEOTIDE SEQUENCE</scope>
    <source>
        <strain evidence="9">NRRL 1510</strain>
    </source>
</reference>
<dbReference type="InterPro" id="IPR050596">
    <property type="entry name" value="AspAT/PAT-like"/>
</dbReference>
<organism evidence="9">
    <name type="scientific">Streptomyces luridus</name>
    <dbReference type="NCBI Taxonomy" id="67320"/>
    <lineage>
        <taxon>Bacteria</taxon>
        <taxon>Bacillati</taxon>
        <taxon>Actinomycetota</taxon>
        <taxon>Actinomycetes</taxon>
        <taxon>Kitasatosporales</taxon>
        <taxon>Streptomycetaceae</taxon>
        <taxon>Streptomyces</taxon>
    </lineage>
</organism>
<comment type="similarity">
    <text evidence="2 6">Belongs to the class-I pyridoxal-phosphate-dependent aminotransferase family.</text>
</comment>
<sequence>MTGSARGSSPAPSLAVREDTGPPVIDLSSGQILEPLPEAARAAIRRATESPEASGYAPGPGRADLRTAVADHYARRTGAATDPDHVTVTAGARHGLFAAVAAAAAGREVLVPAPHWSHYPTVIRQAGAVPVTVAGDPLHGLLVDPARLDAAWTPRTGAVLVNSPVNPSGACYDEGRLRELRAWAAARNVRLIVDDIYWAYGSHIDTRLLPGPHEVVVGGASKVYALAGLRIGWVWAEPALGAAVREIVEHTTGPVSGPAQAAAAAVLAYENGTGGTGAAVAGAGVARRADRLARQRAEAVQAMAAVPYLRPVPPAGGIYLCLDASEALGLRLLGAGDDQELCRALRSGAGVGLRAGSTFGMPGFLRLCVAESHEVLLTAAHRLTTCLTAAAREVTHH</sequence>
<dbReference type="InterPro" id="IPR015424">
    <property type="entry name" value="PyrdxlP-dep_Trfase"/>
</dbReference>
<dbReference type="InterPro" id="IPR004839">
    <property type="entry name" value="Aminotransferase_I/II_large"/>
</dbReference>
<keyword evidence="4 6" id="KW-0808">Transferase</keyword>
<feature type="domain" description="Aminotransferase class I/classII large" evidence="8">
    <location>
        <begin position="23"/>
        <end position="382"/>
    </location>
</feature>
<feature type="region of interest" description="Disordered" evidence="7">
    <location>
        <begin position="1"/>
        <end position="23"/>
    </location>
</feature>
<dbReference type="SUPFAM" id="SSF53383">
    <property type="entry name" value="PLP-dependent transferases"/>
    <property type="match status" value="1"/>
</dbReference>
<dbReference type="PROSITE" id="PS00105">
    <property type="entry name" value="AA_TRANSFER_CLASS_1"/>
    <property type="match status" value="1"/>
</dbReference>
<evidence type="ECO:0000256" key="3">
    <source>
        <dbReference type="ARBA" id="ARBA00022576"/>
    </source>
</evidence>
<dbReference type="BioCyc" id="MetaCyc:MONOMER-16104"/>
<gene>
    <name evidence="9" type="primary">dhpD</name>
</gene>
<dbReference type="Pfam" id="PF00155">
    <property type="entry name" value="Aminotran_1_2"/>
    <property type="match status" value="1"/>
</dbReference>
<evidence type="ECO:0000313" key="9">
    <source>
        <dbReference type="EMBL" id="ACZ13455.1"/>
    </source>
</evidence>
<dbReference type="EC" id="2.6.1.-" evidence="6"/>
<dbReference type="InterPro" id="IPR015421">
    <property type="entry name" value="PyrdxlP-dep_Trfase_major"/>
</dbReference>